<feature type="signal peptide" evidence="1">
    <location>
        <begin position="1"/>
        <end position="23"/>
    </location>
</feature>
<feature type="chain" id="PRO_5040824235" evidence="1">
    <location>
        <begin position="24"/>
        <end position="489"/>
    </location>
</feature>
<dbReference type="Gene3D" id="3.20.20.140">
    <property type="entry name" value="Metal-dependent hydrolases"/>
    <property type="match status" value="1"/>
</dbReference>
<keyword evidence="1" id="KW-0732">Signal</keyword>
<dbReference type="InterPro" id="IPR032466">
    <property type="entry name" value="Metal_Hydrolase"/>
</dbReference>
<dbReference type="PANTHER" id="PTHR43135:SF3">
    <property type="entry name" value="ALPHA-D-RIBOSE 1-METHYLPHOSPHONATE 5-TRIPHOSPHATE DIPHOSPHATASE"/>
    <property type="match status" value="1"/>
</dbReference>
<dbReference type="RefSeq" id="WP_343332287.1">
    <property type="nucleotide sequence ID" value="NZ_JAPOHD010000012.1"/>
</dbReference>
<name>A0A9X3J6S9_9BACT</name>
<feature type="domain" description="Amidohydrolase-related" evidence="2">
    <location>
        <begin position="123"/>
        <end position="483"/>
    </location>
</feature>
<dbReference type="InterPro" id="IPR051781">
    <property type="entry name" value="Metallo-dep_Hydrolase"/>
</dbReference>
<comment type="caution">
    <text evidence="3">The sequence shown here is derived from an EMBL/GenBank/DDBJ whole genome shotgun (WGS) entry which is preliminary data.</text>
</comment>
<evidence type="ECO:0000259" key="2">
    <source>
        <dbReference type="Pfam" id="PF01979"/>
    </source>
</evidence>
<dbReference type="InterPro" id="IPR057744">
    <property type="entry name" value="OTAase-like"/>
</dbReference>
<dbReference type="InterPro" id="IPR011059">
    <property type="entry name" value="Metal-dep_hydrolase_composite"/>
</dbReference>
<dbReference type="CDD" id="cd01299">
    <property type="entry name" value="Met_dep_hydrolase_A"/>
    <property type="match status" value="1"/>
</dbReference>
<gene>
    <name evidence="3" type="ORF">OU798_06345</name>
</gene>
<dbReference type="PANTHER" id="PTHR43135">
    <property type="entry name" value="ALPHA-D-RIBOSE 1-METHYLPHOSPHONATE 5-TRIPHOSPHATE DIPHOSPHATASE"/>
    <property type="match status" value="1"/>
</dbReference>
<protein>
    <submittedName>
        <fullName evidence="3">Amidohydrolase family protein</fullName>
    </submittedName>
</protein>
<keyword evidence="4" id="KW-1185">Reference proteome</keyword>
<dbReference type="EMBL" id="JAPOHD010000012">
    <property type="protein sequence ID" value="MCY1719955.1"/>
    <property type="molecule type" value="Genomic_DNA"/>
</dbReference>
<accession>A0A9X3J6S9</accession>
<dbReference type="GO" id="GO:0016810">
    <property type="term" value="F:hydrolase activity, acting on carbon-nitrogen (but not peptide) bonds"/>
    <property type="evidence" value="ECO:0007669"/>
    <property type="project" value="InterPro"/>
</dbReference>
<dbReference type="Gene3D" id="2.30.40.10">
    <property type="entry name" value="Urease, subunit C, domain 1"/>
    <property type="match status" value="1"/>
</dbReference>
<dbReference type="InterPro" id="IPR006680">
    <property type="entry name" value="Amidohydro-rel"/>
</dbReference>
<proteinExistence type="predicted"/>
<sequence length="489" mass="53688">MKKTANFFLTAIVLVALSFTAYSQDEETVTLITNVNIFDGENEKLLEGYDVLVVKNLIKKIDKDIKIASSYEIDVKTGGLKVMPGAHANDLSVSGDQTVMVYEPKKDVKKEVTVKVIDGGGRTLIPGLIDAHWHTTYASTPAQILLLNQGDMPEVAILSMTAAEETLLRGFTTVRDMGGNPFAIKKLIDSGKYPGHRIVPAGPFMSPTAGHADHYDVPTETPRDKRFLNYWERNMMSMTSDGVAEVQLRARDILKYGASQIKICTGGGVSSLYDPLDVSEYSIAEVKAAVEEATNYNTYVASHVMTDKGVRTSVEAGVMSIEHGFFATKETLELMKEKDAWLSPQPMKEEDMVWANPISAAKYKQVTDAVAALYPMAKEVGVNLAFGTDQLMDASKAHQQSDYLVRLGEWFTPYEALKIATSENARLLQLSGPRLPYQEGPLGVVKEGAYADLIIVDGNPLKNLELVGDPGKNFVLIMKDGKVYKNTLE</sequence>
<dbReference type="AlphaFoldDB" id="A0A9X3J6S9"/>
<dbReference type="Pfam" id="PF01979">
    <property type="entry name" value="Amidohydro_1"/>
    <property type="match status" value="1"/>
</dbReference>
<evidence type="ECO:0000256" key="1">
    <source>
        <dbReference type="SAM" id="SignalP"/>
    </source>
</evidence>
<evidence type="ECO:0000313" key="3">
    <source>
        <dbReference type="EMBL" id="MCY1719955.1"/>
    </source>
</evidence>
<dbReference type="SUPFAM" id="SSF51556">
    <property type="entry name" value="Metallo-dependent hydrolases"/>
    <property type="match status" value="1"/>
</dbReference>
<organism evidence="3 4">
    <name type="scientific">Draconibacterium aestuarii</name>
    <dbReference type="NCBI Taxonomy" id="2998507"/>
    <lineage>
        <taxon>Bacteria</taxon>
        <taxon>Pseudomonadati</taxon>
        <taxon>Bacteroidota</taxon>
        <taxon>Bacteroidia</taxon>
        <taxon>Marinilabiliales</taxon>
        <taxon>Prolixibacteraceae</taxon>
        <taxon>Draconibacterium</taxon>
    </lineage>
</organism>
<evidence type="ECO:0000313" key="4">
    <source>
        <dbReference type="Proteomes" id="UP001145087"/>
    </source>
</evidence>
<dbReference type="Proteomes" id="UP001145087">
    <property type="component" value="Unassembled WGS sequence"/>
</dbReference>
<dbReference type="SUPFAM" id="SSF51338">
    <property type="entry name" value="Composite domain of metallo-dependent hydrolases"/>
    <property type="match status" value="2"/>
</dbReference>
<reference evidence="3" key="1">
    <citation type="submission" date="2022-11" db="EMBL/GenBank/DDBJ databases">
        <title>Marilongibacter aestuarii gen. nov., sp. nov., isolated from tidal flat sediment.</title>
        <authorList>
            <person name="Jiayan W."/>
        </authorList>
    </citation>
    <scope>NUCLEOTIDE SEQUENCE</scope>
    <source>
        <strain evidence="3">Z1-6</strain>
    </source>
</reference>